<evidence type="ECO:0000313" key="1">
    <source>
        <dbReference type="EMBL" id="KAK9416873.1"/>
    </source>
</evidence>
<keyword evidence="2" id="KW-1185">Reference proteome</keyword>
<evidence type="ECO:0000313" key="2">
    <source>
        <dbReference type="Proteomes" id="UP001408356"/>
    </source>
</evidence>
<name>A0ABR2UQD3_9PEZI</name>
<reference evidence="1 2" key="1">
    <citation type="journal article" date="2024" name="J. Plant Pathol.">
        <title>Sequence and assembly of the genome of Seiridium unicorne, isolate CBS 538.82, causal agent of cypress canker disease.</title>
        <authorList>
            <person name="Scali E."/>
            <person name="Rocca G.D."/>
            <person name="Danti R."/>
            <person name="Garbelotto M."/>
            <person name="Barberini S."/>
            <person name="Baroncelli R."/>
            <person name="Emiliani G."/>
        </authorList>
    </citation>
    <scope>NUCLEOTIDE SEQUENCE [LARGE SCALE GENOMIC DNA]</scope>
    <source>
        <strain evidence="1 2">BM-138-508</strain>
    </source>
</reference>
<organism evidence="1 2">
    <name type="scientific">Seiridium unicorne</name>
    <dbReference type="NCBI Taxonomy" id="138068"/>
    <lineage>
        <taxon>Eukaryota</taxon>
        <taxon>Fungi</taxon>
        <taxon>Dikarya</taxon>
        <taxon>Ascomycota</taxon>
        <taxon>Pezizomycotina</taxon>
        <taxon>Sordariomycetes</taxon>
        <taxon>Xylariomycetidae</taxon>
        <taxon>Amphisphaeriales</taxon>
        <taxon>Sporocadaceae</taxon>
        <taxon>Seiridium</taxon>
    </lineage>
</organism>
<proteinExistence type="predicted"/>
<dbReference type="InterPro" id="IPR010296">
    <property type="entry name" value="DUF899_thioredox"/>
</dbReference>
<comment type="caution">
    <text evidence="1">The sequence shown here is derived from an EMBL/GenBank/DDBJ whole genome shotgun (WGS) entry which is preliminary data.</text>
</comment>
<dbReference type="EMBL" id="JARVKF010000403">
    <property type="protein sequence ID" value="KAK9416873.1"/>
    <property type="molecule type" value="Genomic_DNA"/>
</dbReference>
<dbReference type="Proteomes" id="UP001408356">
    <property type="component" value="Unassembled WGS sequence"/>
</dbReference>
<accession>A0ABR2UQD3</accession>
<gene>
    <name evidence="1" type="ORF">SUNI508_09345</name>
</gene>
<protein>
    <submittedName>
        <fullName evidence="1">DUF899-domain-containing protein</fullName>
    </submittedName>
</protein>
<sequence>MPSKIGTAEEALAARLALLAKEKEHNRIADAIKAERRALLVVLLMKSYTFQSPNGHSHVKGSLRHEIPAYHLSLHVRAYS</sequence>
<dbReference type="Pfam" id="PF05988">
    <property type="entry name" value="DUF899"/>
    <property type="match status" value="1"/>
</dbReference>